<gene>
    <name evidence="11" type="ORF">XarjCFBP7645_18470</name>
</gene>
<keyword evidence="6" id="KW-0234">DNA repair</keyword>
<keyword evidence="4" id="KW-0378">Hydrolase</keyword>
<keyword evidence="5" id="KW-0238">DNA-binding</keyword>
<keyword evidence="8" id="KW-0511">Multifunctional enzyme</keyword>
<dbReference type="SUPFAM" id="SSF46946">
    <property type="entry name" value="S13-like H2TH domain"/>
    <property type="match status" value="1"/>
</dbReference>
<name>A0A2S7ABI0_9XANT</name>
<dbReference type="CDD" id="cd08974">
    <property type="entry name" value="BaFpgNei_N_2"/>
    <property type="match status" value="1"/>
</dbReference>
<evidence type="ECO:0000256" key="8">
    <source>
        <dbReference type="ARBA" id="ARBA00023268"/>
    </source>
</evidence>
<evidence type="ECO:0000256" key="3">
    <source>
        <dbReference type="ARBA" id="ARBA00022763"/>
    </source>
</evidence>
<keyword evidence="3" id="KW-0227">DNA damage</keyword>
<evidence type="ECO:0000256" key="9">
    <source>
        <dbReference type="ARBA" id="ARBA00023295"/>
    </source>
</evidence>
<keyword evidence="11" id="KW-0255">Endonuclease</keyword>
<evidence type="ECO:0000256" key="6">
    <source>
        <dbReference type="ARBA" id="ARBA00023204"/>
    </source>
</evidence>
<evidence type="ECO:0000313" key="11">
    <source>
        <dbReference type="EMBL" id="PPU06484.1"/>
    </source>
</evidence>
<dbReference type="PANTHER" id="PTHR22993:SF9">
    <property type="entry name" value="FORMAMIDOPYRIMIDINE-DNA GLYCOSYLASE"/>
    <property type="match status" value="1"/>
</dbReference>
<dbReference type="InterPro" id="IPR015886">
    <property type="entry name" value="H2TH_FPG"/>
</dbReference>
<dbReference type="InterPro" id="IPR010979">
    <property type="entry name" value="Ribosomal_uS13-like_H2TH"/>
</dbReference>
<dbReference type="AlphaFoldDB" id="A0A2S7ABI0"/>
<evidence type="ECO:0000256" key="7">
    <source>
        <dbReference type="ARBA" id="ARBA00023239"/>
    </source>
</evidence>
<dbReference type="SUPFAM" id="SSF81624">
    <property type="entry name" value="N-terminal domain of MutM-like DNA repair proteins"/>
    <property type="match status" value="1"/>
</dbReference>
<keyword evidence="7" id="KW-0456">Lyase</keyword>
<comment type="catalytic activity">
    <reaction evidence="1">
        <text>Hydrolysis of DNA containing ring-opened 7-methylguanine residues, releasing 2,6-diamino-4-hydroxy-5-(N-methyl)formamidopyrimidine.</text>
        <dbReference type="EC" id="3.2.2.23"/>
    </reaction>
</comment>
<protein>
    <submittedName>
        <fullName evidence="11">Endonuclease</fullName>
    </submittedName>
</protein>
<dbReference type="EMBL" id="MIGY01000003">
    <property type="protein sequence ID" value="PPU06484.1"/>
    <property type="molecule type" value="Genomic_DNA"/>
</dbReference>
<dbReference type="SMART" id="SM00898">
    <property type="entry name" value="Fapy_DNA_glyco"/>
    <property type="match status" value="1"/>
</dbReference>
<evidence type="ECO:0000259" key="10">
    <source>
        <dbReference type="PROSITE" id="PS51068"/>
    </source>
</evidence>
<dbReference type="GO" id="GO:0008270">
    <property type="term" value="F:zinc ion binding"/>
    <property type="evidence" value="ECO:0007669"/>
    <property type="project" value="InterPro"/>
</dbReference>
<sequence>MPEGPSLVILREQTEAFVGRKILRVSGNSKQDIARLEQQKVLALRSWGKHFLIECAQFSVRIHFLLFGSYRIDEDKPNAVPRLRLEFSKGQRLNFYACSVQFIERPLDEVYDWTADVMNPHWDGAQARRKLRAAPGMLAADALLDQTIFAGVGNIIKNEVLHRIRVHPESTIGALPARKLGELVTQARDYSFDFYTWKKAFVLKKHYQVHTKTSCPRDGAPLQYRKHLGKAGRRAFFCEVCQRLYRPEDG</sequence>
<evidence type="ECO:0000256" key="5">
    <source>
        <dbReference type="ARBA" id="ARBA00023125"/>
    </source>
</evidence>
<dbReference type="GO" id="GO:0003906">
    <property type="term" value="F:DNA-(apurinic or apyrimidinic site) endonuclease activity"/>
    <property type="evidence" value="ECO:0007669"/>
    <property type="project" value="InterPro"/>
</dbReference>
<reference evidence="11 12" key="1">
    <citation type="submission" date="2016-08" db="EMBL/GenBank/DDBJ databases">
        <title>Evolution of the type three secretion system and type three effector repertoires in Xanthomonas.</title>
        <authorList>
            <person name="Merda D."/>
            <person name="Briand M."/>
            <person name="Bosis E."/>
            <person name="Rousseau C."/>
            <person name="Portier P."/>
            <person name="Jacques M.-A."/>
            <person name="Fischer-Le Saux M."/>
        </authorList>
    </citation>
    <scope>NUCLEOTIDE SEQUENCE [LARGE SCALE GENOMIC DNA]</scope>
    <source>
        <strain evidence="11 12">CFBP 7645</strain>
    </source>
</reference>
<comment type="similarity">
    <text evidence="2">Belongs to the FPG family.</text>
</comment>
<keyword evidence="9" id="KW-0326">Glycosidase</keyword>
<dbReference type="RefSeq" id="WP_104538627.1">
    <property type="nucleotide sequence ID" value="NZ_MIGY01000003.1"/>
</dbReference>
<dbReference type="InterPro" id="IPR012319">
    <property type="entry name" value="FPG_cat"/>
</dbReference>
<dbReference type="Proteomes" id="UP000239204">
    <property type="component" value="Unassembled WGS sequence"/>
</dbReference>
<accession>A0A2S7ABI0</accession>
<dbReference type="PROSITE" id="PS51068">
    <property type="entry name" value="FPG_CAT"/>
    <property type="match status" value="1"/>
</dbReference>
<dbReference type="PANTHER" id="PTHR22993">
    <property type="entry name" value="FORMAMIDOPYRIMIDINE-DNA GLYCOSYLASE"/>
    <property type="match status" value="1"/>
</dbReference>
<dbReference type="Pfam" id="PF01149">
    <property type="entry name" value="Fapy_DNA_glyco"/>
    <property type="match status" value="1"/>
</dbReference>
<feature type="domain" description="Formamidopyrimidine-DNA glycosylase catalytic" evidence="10">
    <location>
        <begin position="2"/>
        <end position="94"/>
    </location>
</feature>
<dbReference type="GO" id="GO:0006284">
    <property type="term" value="P:base-excision repair"/>
    <property type="evidence" value="ECO:0007669"/>
    <property type="project" value="InterPro"/>
</dbReference>
<comment type="caution">
    <text evidence="11">The sequence shown here is derived from an EMBL/GenBank/DDBJ whole genome shotgun (WGS) entry which is preliminary data.</text>
</comment>
<dbReference type="Pfam" id="PF06831">
    <property type="entry name" value="H2TH"/>
    <property type="match status" value="1"/>
</dbReference>
<keyword evidence="11" id="KW-0540">Nuclease</keyword>
<dbReference type="InterPro" id="IPR035937">
    <property type="entry name" value="FPG_N"/>
</dbReference>
<dbReference type="Gene3D" id="1.10.8.50">
    <property type="match status" value="1"/>
</dbReference>
<dbReference type="GO" id="GO:0003684">
    <property type="term" value="F:damaged DNA binding"/>
    <property type="evidence" value="ECO:0007669"/>
    <property type="project" value="InterPro"/>
</dbReference>
<evidence type="ECO:0000313" key="12">
    <source>
        <dbReference type="Proteomes" id="UP000239204"/>
    </source>
</evidence>
<proteinExistence type="inferred from homology"/>
<evidence type="ECO:0000256" key="4">
    <source>
        <dbReference type="ARBA" id="ARBA00022801"/>
    </source>
</evidence>
<dbReference type="SMART" id="SM01232">
    <property type="entry name" value="H2TH"/>
    <property type="match status" value="1"/>
</dbReference>
<dbReference type="GO" id="GO:0016829">
    <property type="term" value="F:lyase activity"/>
    <property type="evidence" value="ECO:0007669"/>
    <property type="project" value="UniProtKB-KW"/>
</dbReference>
<dbReference type="Gene3D" id="3.20.190.10">
    <property type="entry name" value="MutM-like, N-terminal"/>
    <property type="match status" value="1"/>
</dbReference>
<evidence type="ECO:0000256" key="1">
    <source>
        <dbReference type="ARBA" id="ARBA00001668"/>
    </source>
</evidence>
<evidence type="ECO:0000256" key="2">
    <source>
        <dbReference type="ARBA" id="ARBA00009409"/>
    </source>
</evidence>
<dbReference type="GO" id="GO:0008534">
    <property type="term" value="F:oxidized purine nucleobase lesion DNA N-glycosylase activity"/>
    <property type="evidence" value="ECO:0007669"/>
    <property type="project" value="UniProtKB-EC"/>
</dbReference>
<organism evidence="11 12">
    <name type="scientific">Xanthomonas arboricola</name>
    <dbReference type="NCBI Taxonomy" id="56448"/>
    <lineage>
        <taxon>Bacteria</taxon>
        <taxon>Pseudomonadati</taxon>
        <taxon>Pseudomonadota</taxon>
        <taxon>Gammaproteobacteria</taxon>
        <taxon>Lysobacterales</taxon>
        <taxon>Lysobacteraceae</taxon>
        <taxon>Xanthomonas</taxon>
    </lineage>
</organism>